<feature type="transmembrane region" description="Helical" evidence="1">
    <location>
        <begin position="348"/>
        <end position="367"/>
    </location>
</feature>
<feature type="transmembrane region" description="Helical" evidence="1">
    <location>
        <begin position="215"/>
        <end position="237"/>
    </location>
</feature>
<feature type="transmembrane region" description="Helical" evidence="1">
    <location>
        <begin position="25"/>
        <end position="51"/>
    </location>
</feature>
<keyword evidence="1" id="KW-0472">Membrane</keyword>
<organism evidence="2 3">
    <name type="scientific">Eiseniibacteriota bacterium</name>
    <dbReference type="NCBI Taxonomy" id="2212470"/>
    <lineage>
        <taxon>Bacteria</taxon>
        <taxon>Candidatus Eiseniibacteriota</taxon>
    </lineage>
</organism>
<keyword evidence="1" id="KW-1133">Transmembrane helix</keyword>
<feature type="transmembrane region" description="Helical" evidence="1">
    <location>
        <begin position="135"/>
        <end position="162"/>
    </location>
</feature>
<feature type="transmembrane region" description="Helical" evidence="1">
    <location>
        <begin position="497"/>
        <end position="515"/>
    </location>
</feature>
<feature type="transmembrane region" description="Helical" evidence="1">
    <location>
        <begin position="57"/>
        <end position="82"/>
    </location>
</feature>
<feature type="transmembrane region" description="Helical" evidence="1">
    <location>
        <begin position="424"/>
        <end position="445"/>
    </location>
</feature>
<feature type="transmembrane region" description="Helical" evidence="1">
    <location>
        <begin position="286"/>
        <end position="308"/>
    </location>
</feature>
<feature type="transmembrane region" description="Helical" evidence="1">
    <location>
        <begin position="174"/>
        <end position="195"/>
    </location>
</feature>
<dbReference type="EMBL" id="JACRIW010000043">
    <property type="protein sequence ID" value="MBI5169152.1"/>
    <property type="molecule type" value="Genomic_DNA"/>
</dbReference>
<evidence type="ECO:0000313" key="2">
    <source>
        <dbReference type="EMBL" id="MBI5169152.1"/>
    </source>
</evidence>
<name>A0A933W856_UNCEI</name>
<reference evidence="2" key="1">
    <citation type="submission" date="2020-07" db="EMBL/GenBank/DDBJ databases">
        <title>Huge and variable diversity of episymbiotic CPR bacteria and DPANN archaea in groundwater ecosystems.</title>
        <authorList>
            <person name="He C.Y."/>
            <person name="Keren R."/>
            <person name="Whittaker M."/>
            <person name="Farag I.F."/>
            <person name="Doudna J."/>
            <person name="Cate J.H.D."/>
            <person name="Banfield J.F."/>
        </authorList>
    </citation>
    <scope>NUCLEOTIDE SEQUENCE</scope>
    <source>
        <strain evidence="2">NC_groundwater_1813_Pr3_B-0.1um_71_17</strain>
    </source>
</reference>
<feature type="transmembrane region" description="Helical" evidence="1">
    <location>
        <begin position="393"/>
        <end position="412"/>
    </location>
</feature>
<evidence type="ECO:0000256" key="1">
    <source>
        <dbReference type="SAM" id="Phobius"/>
    </source>
</evidence>
<sequence>MKTLRLLLWLRWKLFLNSGSATQRWVSVAVAIGLFLAFSPLWAGGAVLAWYGVREYGAPAITVTFGLCQILWLWMGVVSGALGRTFELDKFLRYPVPPRSVFVINVAASLLEPVCLMTAPALVAVAIAAAGSNGLGAGIVTAFAGLLLSLLSATVLQVVLALLDELLRRESTRYAAGIVLPLMFLGLQLFARVTGSETSHWMQAKGLDPVRLLETAARGLALLPTIGGPAALATGALEGEPLRAAGGFAVSAALLVLGVLPAAALMRHVVRAGESAGGGPRPKRSGAGAASFALFSPPLRPALGALLARELRYSIAHPQRVASLISLPLMVIILRVTSSGQQAGRPEFVVTMLLLTVGISSMMVFSYDGPGVRSLFLLPVPARDVVLSKNLEFLARIAVELVLLLVVMAFVMPGAWRAEHVPGAVAGLGVLFVSLTIGTSLGIRFPVRARKRGSGMRGGPGVLQTLGMFALTALAAGCAIGAVWAAGKLTPEPWTALARWIVAVLAAAIGAAVWWRSLDIHAVLVRECRERIITEAGRSDVE</sequence>
<feature type="transmembrane region" description="Helical" evidence="1">
    <location>
        <begin position="102"/>
        <end position="129"/>
    </location>
</feature>
<feature type="transmembrane region" description="Helical" evidence="1">
    <location>
        <begin position="466"/>
        <end position="485"/>
    </location>
</feature>
<comment type="caution">
    <text evidence="2">The sequence shown here is derived from an EMBL/GenBank/DDBJ whole genome shotgun (WGS) entry which is preliminary data.</text>
</comment>
<proteinExistence type="predicted"/>
<evidence type="ECO:0008006" key="4">
    <source>
        <dbReference type="Google" id="ProtNLM"/>
    </source>
</evidence>
<accession>A0A933W856</accession>
<keyword evidence="1" id="KW-0812">Transmembrane</keyword>
<protein>
    <recommendedName>
        <fullName evidence="4">ABC-2 type transport system permease protein</fullName>
    </recommendedName>
</protein>
<evidence type="ECO:0000313" key="3">
    <source>
        <dbReference type="Proteomes" id="UP000696931"/>
    </source>
</evidence>
<feature type="transmembrane region" description="Helical" evidence="1">
    <location>
        <begin position="320"/>
        <end position="336"/>
    </location>
</feature>
<gene>
    <name evidence="2" type="ORF">HZA61_06665</name>
</gene>
<dbReference type="AlphaFoldDB" id="A0A933W856"/>
<feature type="transmembrane region" description="Helical" evidence="1">
    <location>
        <begin position="244"/>
        <end position="266"/>
    </location>
</feature>
<dbReference type="Proteomes" id="UP000696931">
    <property type="component" value="Unassembled WGS sequence"/>
</dbReference>